<dbReference type="CDD" id="cd00303">
    <property type="entry name" value="retropepsin_like"/>
    <property type="match status" value="2"/>
</dbReference>
<name>A0ABY6UIY8_BIOOC</name>
<protein>
    <recommendedName>
        <fullName evidence="3">Peptidase A2 domain-containing protein</fullName>
    </recommendedName>
</protein>
<dbReference type="SUPFAM" id="SSF50630">
    <property type="entry name" value="Acid proteases"/>
    <property type="match status" value="2"/>
</dbReference>
<dbReference type="Gene3D" id="2.40.70.10">
    <property type="entry name" value="Acid Proteases"/>
    <property type="match status" value="2"/>
</dbReference>
<dbReference type="Pfam" id="PF13975">
    <property type="entry name" value="gag-asp_proteas"/>
    <property type="match status" value="1"/>
</dbReference>
<dbReference type="Pfam" id="PF13650">
    <property type="entry name" value="Asp_protease_2"/>
    <property type="match status" value="1"/>
</dbReference>
<proteinExistence type="predicted"/>
<dbReference type="EMBL" id="CABFNS010000830">
    <property type="protein sequence ID" value="VUC31209.1"/>
    <property type="molecule type" value="Genomic_DNA"/>
</dbReference>
<sequence length="379" mass="43330">MNMQRNFPYPKGDLDVGNEESIISTTDVGRSDIAVSPHEEGGEKLKCPFYKFDRFLYERCARKYSIKRFPDVKQHLIRQHLSSTQRSHRSISFLPCRKEYFVEGHVNGARVEALPDSGADVCFISPNLASSLGLYPATGTKKMINLATDRLVQSPGMVEVAWKFANSRKETILTCWIIPGCVHDLVLGSPFLRATETLTRLVDFPRRLRLRLLGEEKQRLWGFLNGRPTAALPDTGSDIMLISSEYARRHSLVVDRDFENWLEVEFADGTTDWTNGVVRNVEWNVGGKTVQCDFHVLDGLSVDVVLNNDYLFDSNMFWDYAEWFSDTNAAEDVFHLRNIRLIGRYGDTFNALEEDYLEDSRGCLRNTKNLTNHLHSNFA</sequence>
<evidence type="ECO:0008006" key="3">
    <source>
        <dbReference type="Google" id="ProtNLM"/>
    </source>
</evidence>
<keyword evidence="2" id="KW-1185">Reference proteome</keyword>
<gene>
    <name evidence="1" type="ORF">CLO192961_LOCUS300518</name>
</gene>
<reference evidence="1 2" key="1">
    <citation type="submission" date="2019-06" db="EMBL/GenBank/DDBJ databases">
        <authorList>
            <person name="Broberg M."/>
        </authorList>
    </citation>
    <scope>NUCLEOTIDE SEQUENCE [LARGE SCALE GENOMIC DNA]</scope>
</reference>
<dbReference type="Proteomes" id="UP000766486">
    <property type="component" value="Unassembled WGS sequence"/>
</dbReference>
<accession>A0ABY6UIY8</accession>
<organism evidence="1 2">
    <name type="scientific">Bionectria ochroleuca</name>
    <name type="common">Gliocladium roseum</name>
    <dbReference type="NCBI Taxonomy" id="29856"/>
    <lineage>
        <taxon>Eukaryota</taxon>
        <taxon>Fungi</taxon>
        <taxon>Dikarya</taxon>
        <taxon>Ascomycota</taxon>
        <taxon>Pezizomycotina</taxon>
        <taxon>Sordariomycetes</taxon>
        <taxon>Hypocreomycetidae</taxon>
        <taxon>Hypocreales</taxon>
        <taxon>Bionectriaceae</taxon>
        <taxon>Clonostachys</taxon>
    </lineage>
</organism>
<evidence type="ECO:0000313" key="2">
    <source>
        <dbReference type="Proteomes" id="UP000766486"/>
    </source>
</evidence>
<comment type="caution">
    <text evidence="1">The sequence shown here is derived from an EMBL/GenBank/DDBJ whole genome shotgun (WGS) entry which is preliminary data.</text>
</comment>
<evidence type="ECO:0000313" key="1">
    <source>
        <dbReference type="EMBL" id="VUC31209.1"/>
    </source>
</evidence>
<dbReference type="InterPro" id="IPR021109">
    <property type="entry name" value="Peptidase_aspartic_dom_sf"/>
</dbReference>